<name>A0A9D1G0A9_9FIRM</name>
<evidence type="ECO:0000256" key="1">
    <source>
        <dbReference type="ARBA" id="ARBA00007125"/>
    </source>
</evidence>
<dbReference type="GO" id="GO:0016462">
    <property type="term" value="F:pyrophosphatase activity"/>
    <property type="evidence" value="ECO:0007669"/>
    <property type="project" value="TreeGrafter"/>
</dbReference>
<gene>
    <name evidence="3" type="ORF">IAA84_06835</name>
</gene>
<dbReference type="Gene3D" id="3.30.420.40">
    <property type="match status" value="1"/>
</dbReference>
<evidence type="ECO:0000313" key="4">
    <source>
        <dbReference type="Proteomes" id="UP000824140"/>
    </source>
</evidence>
<dbReference type="Pfam" id="PF02541">
    <property type="entry name" value="Ppx-GppA"/>
    <property type="match status" value="1"/>
</dbReference>
<dbReference type="InterPro" id="IPR050273">
    <property type="entry name" value="GppA/Ppx_hydrolase"/>
</dbReference>
<dbReference type="Proteomes" id="UP000824140">
    <property type="component" value="Unassembled WGS sequence"/>
</dbReference>
<comment type="similarity">
    <text evidence="1">Belongs to the GppA/Ppx family.</text>
</comment>
<reference evidence="3" key="2">
    <citation type="journal article" date="2021" name="PeerJ">
        <title>Extensive microbial diversity within the chicken gut microbiome revealed by metagenomics and culture.</title>
        <authorList>
            <person name="Gilroy R."/>
            <person name="Ravi A."/>
            <person name="Getino M."/>
            <person name="Pursley I."/>
            <person name="Horton D.L."/>
            <person name="Alikhan N.F."/>
            <person name="Baker D."/>
            <person name="Gharbi K."/>
            <person name="Hall N."/>
            <person name="Watson M."/>
            <person name="Adriaenssens E.M."/>
            <person name="Foster-Nyarko E."/>
            <person name="Jarju S."/>
            <person name="Secka A."/>
            <person name="Antonio M."/>
            <person name="Oren A."/>
            <person name="Chaudhuri R.R."/>
            <person name="La Ragione R."/>
            <person name="Hildebrand F."/>
            <person name="Pallen M.J."/>
        </authorList>
    </citation>
    <scope>NUCLEOTIDE SEQUENCE</scope>
    <source>
        <strain evidence="3">13766</strain>
    </source>
</reference>
<dbReference type="InterPro" id="IPR043129">
    <property type="entry name" value="ATPase_NBD"/>
</dbReference>
<dbReference type="CDD" id="cd24054">
    <property type="entry name" value="ASKHA_NBD_AaPPX-GppA_MtPPX2-like"/>
    <property type="match status" value="1"/>
</dbReference>
<organism evidence="3 4">
    <name type="scientific">Candidatus Alectryocaccomicrobium excrementavium</name>
    <dbReference type="NCBI Taxonomy" id="2840668"/>
    <lineage>
        <taxon>Bacteria</taxon>
        <taxon>Bacillati</taxon>
        <taxon>Bacillota</taxon>
        <taxon>Clostridia</taxon>
        <taxon>Candidatus Alectryocaccomicrobium</taxon>
    </lineage>
</organism>
<reference evidence="3" key="1">
    <citation type="submission" date="2020-10" db="EMBL/GenBank/DDBJ databases">
        <authorList>
            <person name="Gilroy R."/>
        </authorList>
    </citation>
    <scope>NUCLEOTIDE SEQUENCE</scope>
    <source>
        <strain evidence="3">13766</strain>
    </source>
</reference>
<dbReference type="PANTHER" id="PTHR30005">
    <property type="entry name" value="EXOPOLYPHOSPHATASE"/>
    <property type="match status" value="1"/>
</dbReference>
<accession>A0A9D1G0A9</accession>
<dbReference type="PANTHER" id="PTHR30005:SF0">
    <property type="entry name" value="RETROGRADE REGULATION PROTEIN 2"/>
    <property type="match status" value="1"/>
</dbReference>
<dbReference type="EMBL" id="DVJN01000136">
    <property type="protein sequence ID" value="HIS92719.1"/>
    <property type="molecule type" value="Genomic_DNA"/>
</dbReference>
<protein>
    <recommendedName>
        <fullName evidence="2">Ppx/GppA phosphatase N-terminal domain-containing protein</fullName>
    </recommendedName>
</protein>
<evidence type="ECO:0000313" key="3">
    <source>
        <dbReference type="EMBL" id="HIS92719.1"/>
    </source>
</evidence>
<dbReference type="AlphaFoldDB" id="A0A9D1G0A9"/>
<dbReference type="InterPro" id="IPR003695">
    <property type="entry name" value="Ppx_GppA_N"/>
</dbReference>
<dbReference type="SUPFAM" id="SSF53067">
    <property type="entry name" value="Actin-like ATPase domain"/>
    <property type="match status" value="2"/>
</dbReference>
<sequence length="311" mass="32966">MIAVMDVGSNSVRMMLAEREHDAFRVIERDIRTTRLIAGMRDGILAPGACERTLGAMADFARRAHEAGCKRVYAFATSAMRDAQNRDAILRPAEDFGVQTEVLSGEEEAQLAYMAIERPGRMGVIDIGGGSTELVVGENGRVLSCACASVGAVRLNGEMAGATAAALVARAEAILRPAWETVQNSAASALAFVGISGTMHCLKALDLGVRDRAALEGQKLSCAFVHTMLERLVTMPVEARRALPGMNPDRADVIDCGAAVLCAFFQLAGLPEIEISASGDNMLGYARLRFLANSAQNLEPACGPVQDPDLG</sequence>
<comment type="caution">
    <text evidence="3">The sequence shown here is derived from an EMBL/GenBank/DDBJ whole genome shotgun (WGS) entry which is preliminary data.</text>
</comment>
<feature type="domain" description="Ppx/GppA phosphatase N-terminal" evidence="2">
    <location>
        <begin position="20"/>
        <end position="276"/>
    </location>
</feature>
<evidence type="ECO:0000259" key="2">
    <source>
        <dbReference type="Pfam" id="PF02541"/>
    </source>
</evidence>
<proteinExistence type="inferred from homology"/>
<dbReference type="Gene3D" id="3.30.420.150">
    <property type="entry name" value="Exopolyphosphatase. Domain 2"/>
    <property type="match status" value="1"/>
</dbReference>